<reference evidence="10 11" key="1">
    <citation type="journal article" date="2007" name="Proc. Natl. Acad. Sci. U.S.A.">
        <title>Genome sequencing and comparative analysis of Saccharomyces cerevisiae strain YJM789.</title>
        <authorList>
            <person name="Wei W."/>
            <person name="McCusker J.H."/>
            <person name="Hyman R.W."/>
            <person name="Jones T."/>
            <person name="Ning Y."/>
            <person name="Cao Z."/>
            <person name="Gu Z."/>
            <person name="Bruno D."/>
            <person name="Miranda M."/>
            <person name="Nguyen M."/>
            <person name="Wilhelmy J."/>
            <person name="Komp C."/>
            <person name="Tamse R."/>
            <person name="Wang X."/>
            <person name="Jia P."/>
            <person name="Luedi P."/>
            <person name="Oefner P.J."/>
            <person name="David L."/>
            <person name="Dietrich F.S."/>
            <person name="Li Y."/>
            <person name="Davis R.W."/>
            <person name="Steinmetz L.M."/>
        </authorList>
    </citation>
    <scope>NUCLEOTIDE SEQUENCE [LARGE SCALE GENOMIC DNA]</scope>
    <source>
        <strain evidence="10 11">YJM789</strain>
    </source>
</reference>
<dbReference type="HOGENOM" id="CLU_1489823_0_0_1"/>
<dbReference type="GO" id="GO:0007004">
    <property type="term" value="P:telomere maintenance via telomerase"/>
    <property type="evidence" value="ECO:0007669"/>
    <property type="project" value="InterPro"/>
</dbReference>
<evidence type="ECO:0000256" key="8">
    <source>
        <dbReference type="ARBA" id="ARBA00024878"/>
    </source>
</evidence>
<evidence type="ECO:0000256" key="1">
    <source>
        <dbReference type="ARBA" id="ARBA00004123"/>
    </source>
</evidence>
<dbReference type="OrthoDB" id="4069148at2759"/>
<proteinExistence type="inferred from homology"/>
<gene>
    <name evidence="10" type="primary">EST3</name>
    <name evidence="10" type="ORF">SCY_2774</name>
</gene>
<evidence type="ECO:0000313" key="10">
    <source>
        <dbReference type="EMBL" id="EDN61483.1"/>
    </source>
</evidence>
<keyword evidence="3" id="KW-0158">Chromosome</keyword>
<evidence type="ECO:0000256" key="4">
    <source>
        <dbReference type="ARBA" id="ARBA00022895"/>
    </source>
</evidence>
<protein>
    <recommendedName>
        <fullName evidence="7">Telomere replication protein EST3</fullName>
    </recommendedName>
</protein>
<evidence type="ECO:0000256" key="3">
    <source>
        <dbReference type="ARBA" id="ARBA00022454"/>
    </source>
</evidence>
<evidence type="ECO:0000256" key="7">
    <source>
        <dbReference type="ARBA" id="ARBA00023906"/>
    </source>
</evidence>
<evidence type="ECO:0000313" key="11">
    <source>
        <dbReference type="Proteomes" id="UP000007060"/>
    </source>
</evidence>
<comment type="subcellular location">
    <subcellularLocation>
        <location evidence="2">Chromosome</location>
        <location evidence="2">Telomere</location>
    </subcellularLocation>
    <subcellularLocation>
        <location evidence="1">Nucleus</location>
    </subcellularLocation>
</comment>
<sequence>MPKVILESHSKPTDSVFLQPWIKALIEDNSEHDQYHPSGHVIPSLTKQDLALPHMSRTILTNPCHFAKITKFYNVCDYKVYASIRDSSHQILVEFSQECVSNFERTHNCRITSETTNCLMIIGDADLVYVTNSRAMSHFKICLSNISSKEIVPVLNVNQATIFDIDQVGSLSTFPFVYKYL</sequence>
<dbReference type="Proteomes" id="UP000007060">
    <property type="component" value="Unassembled WGS sequence"/>
</dbReference>
<dbReference type="GO" id="GO:0042162">
    <property type="term" value="F:telomeric DNA binding"/>
    <property type="evidence" value="ECO:0007669"/>
    <property type="project" value="InterPro"/>
</dbReference>
<keyword evidence="5" id="KW-0539">Nucleus</keyword>
<evidence type="ECO:0000256" key="6">
    <source>
        <dbReference type="ARBA" id="ARBA00023777"/>
    </source>
</evidence>
<accession>A6ZVQ8</accession>
<name>A6ZVQ8_YEAS7</name>
<comment type="similarity">
    <text evidence="6">Belongs to the EST3 family.</text>
</comment>
<keyword evidence="4" id="KW-0779">Telomere</keyword>
<dbReference type="InterPro" id="IPR019437">
    <property type="entry name" value="TPP1/Est3"/>
</dbReference>
<dbReference type="AlphaFoldDB" id="A6ZVQ8"/>
<evidence type="ECO:0000256" key="5">
    <source>
        <dbReference type="ARBA" id="ARBA00023242"/>
    </source>
</evidence>
<evidence type="ECO:0000259" key="9">
    <source>
        <dbReference type="Pfam" id="PF10341"/>
    </source>
</evidence>
<comment type="function">
    <text evidence="8">Component of the telomerase complex involved in telomere replication. Stimulates RNA/DNA heteroduplex unwinding which favors the telomere replication by the telomerase.</text>
</comment>
<evidence type="ECO:0000256" key="2">
    <source>
        <dbReference type="ARBA" id="ARBA00004574"/>
    </source>
</evidence>
<comment type="caution">
    <text evidence="10">The sequence shown here is derived from an EMBL/GenBank/DDBJ whole genome shotgun (WGS) entry which is preliminary data.</text>
</comment>
<dbReference type="GO" id="GO:0005697">
    <property type="term" value="C:telomerase holoenzyme complex"/>
    <property type="evidence" value="ECO:0007669"/>
    <property type="project" value="InterPro"/>
</dbReference>
<feature type="domain" description="Shelterin complex subunit TPP1/Est3" evidence="9">
    <location>
        <begin position="18"/>
        <end position="175"/>
    </location>
</feature>
<organism evidence="10 11">
    <name type="scientific">Saccharomyces cerevisiae (strain YJM789)</name>
    <name type="common">Baker's yeast</name>
    <dbReference type="NCBI Taxonomy" id="307796"/>
    <lineage>
        <taxon>Eukaryota</taxon>
        <taxon>Fungi</taxon>
        <taxon>Dikarya</taxon>
        <taxon>Ascomycota</taxon>
        <taxon>Saccharomycotina</taxon>
        <taxon>Saccharomycetes</taxon>
        <taxon>Saccharomycetales</taxon>
        <taxon>Saccharomycetaceae</taxon>
        <taxon>Saccharomyces</taxon>
    </lineage>
</organism>
<dbReference type="Pfam" id="PF10341">
    <property type="entry name" value="TPP1"/>
    <property type="match status" value="1"/>
</dbReference>
<dbReference type="EMBL" id="AAFW02000124">
    <property type="protein sequence ID" value="EDN61483.1"/>
    <property type="molecule type" value="Genomic_DNA"/>
</dbReference>
<dbReference type="Gene3D" id="2.40.50.960">
    <property type="match status" value="1"/>
</dbReference>
<dbReference type="GO" id="GO:0000781">
    <property type="term" value="C:chromosome, telomeric region"/>
    <property type="evidence" value="ECO:0007669"/>
    <property type="project" value="UniProtKB-SubCell"/>
</dbReference>